<feature type="non-terminal residue" evidence="1">
    <location>
        <position position="253"/>
    </location>
</feature>
<dbReference type="GO" id="GO:0016746">
    <property type="term" value="F:acyltransferase activity"/>
    <property type="evidence" value="ECO:0007669"/>
    <property type="project" value="UniProtKB-KW"/>
</dbReference>
<name>X0TG82_9ZZZZ</name>
<dbReference type="PANTHER" id="PTHR34069">
    <property type="entry name" value="3-OXOACYL-[ACYL-CARRIER-PROTEIN] SYNTHASE 3"/>
    <property type="match status" value="1"/>
</dbReference>
<accession>X0TG82</accession>
<protein>
    <recommendedName>
        <fullName evidence="2">Beta-ketoacyl-[acyl-carrier-protein] synthase III N-terminal domain-containing protein</fullName>
    </recommendedName>
</protein>
<sequence length="253" mass="27047">MAGILSYGAYIPLRRLGPGTQGWNAAGEKSVANWDEDSLTMAVAAATDCLGDIDRKTVDGLYFATTTPPYGEKLAATTAAWATDLRTDIITADITDSLRAGTSALRMAADTVSAGTAERVLVTASDLRTGSGNMNNNLGDGAATLLIGEGDVIATIEASYSLNNELLDVWRASGARNVRSWEDRFVFEQGYLKIVPQAVNSFLEKNGVSLNDINKAVLYGPDLRRHRQMVGTLGLKLEQVQDPLFEKLGNTGT</sequence>
<dbReference type="EMBL" id="BARS01019070">
    <property type="protein sequence ID" value="GAF87147.1"/>
    <property type="molecule type" value="Genomic_DNA"/>
</dbReference>
<dbReference type="PANTHER" id="PTHR34069:SF3">
    <property type="entry name" value="ACYL-COA:ACYL-COA ALKYLTRANSFERASE"/>
    <property type="match status" value="1"/>
</dbReference>
<dbReference type="GO" id="GO:0044550">
    <property type="term" value="P:secondary metabolite biosynthetic process"/>
    <property type="evidence" value="ECO:0007669"/>
    <property type="project" value="TreeGrafter"/>
</dbReference>
<proteinExistence type="predicted"/>
<evidence type="ECO:0000313" key="1">
    <source>
        <dbReference type="EMBL" id="GAF87147.1"/>
    </source>
</evidence>
<dbReference type="AlphaFoldDB" id="X0TG82"/>
<reference evidence="1" key="1">
    <citation type="journal article" date="2014" name="Front. Microbiol.">
        <title>High frequency of phylogenetically diverse reductive dehalogenase-homologous genes in deep subseafloor sedimentary metagenomes.</title>
        <authorList>
            <person name="Kawai M."/>
            <person name="Futagami T."/>
            <person name="Toyoda A."/>
            <person name="Takaki Y."/>
            <person name="Nishi S."/>
            <person name="Hori S."/>
            <person name="Arai W."/>
            <person name="Tsubouchi T."/>
            <person name="Morono Y."/>
            <person name="Uchiyama I."/>
            <person name="Ito T."/>
            <person name="Fujiyama A."/>
            <person name="Inagaki F."/>
            <person name="Takami H."/>
        </authorList>
    </citation>
    <scope>NUCLEOTIDE SEQUENCE</scope>
    <source>
        <strain evidence="1">Expedition CK06-06</strain>
    </source>
</reference>
<comment type="caution">
    <text evidence="1">The sequence shown here is derived from an EMBL/GenBank/DDBJ whole genome shotgun (WGS) entry which is preliminary data.</text>
</comment>
<organism evidence="1">
    <name type="scientific">marine sediment metagenome</name>
    <dbReference type="NCBI Taxonomy" id="412755"/>
    <lineage>
        <taxon>unclassified sequences</taxon>
        <taxon>metagenomes</taxon>
        <taxon>ecological metagenomes</taxon>
    </lineage>
</organism>
<dbReference type="SUPFAM" id="SSF53901">
    <property type="entry name" value="Thiolase-like"/>
    <property type="match status" value="2"/>
</dbReference>
<dbReference type="Gene3D" id="3.40.47.10">
    <property type="match status" value="1"/>
</dbReference>
<gene>
    <name evidence="1" type="ORF">S01H1_30941</name>
</gene>
<evidence type="ECO:0008006" key="2">
    <source>
        <dbReference type="Google" id="ProtNLM"/>
    </source>
</evidence>
<dbReference type="InterPro" id="IPR016039">
    <property type="entry name" value="Thiolase-like"/>
</dbReference>